<reference evidence="1 2" key="1">
    <citation type="submission" date="2014-01" db="EMBL/GenBank/DDBJ databases">
        <authorList>
            <person name="Dobos K."/>
            <person name="Lenaerts A."/>
            <person name="Ordway D."/>
            <person name="DeGroote M.A."/>
            <person name="Parker T."/>
            <person name="Sizemore C."/>
            <person name="Tallon L.J."/>
            <person name="Sadzewicz L.K."/>
            <person name="Sengamalay N."/>
            <person name="Fraser C.M."/>
            <person name="Hine E."/>
            <person name="Shefchek K.A."/>
            <person name="Das S.P."/>
            <person name="Tettelin H."/>
        </authorList>
    </citation>
    <scope>NUCLEOTIDE SEQUENCE [LARGE SCALE GENOMIC DNA]</scope>
    <source>
        <strain evidence="1 2">Harvey</strain>
    </source>
</reference>
<name>A0ABP3AI65_MYCUL</name>
<evidence type="ECO:0000313" key="1">
    <source>
        <dbReference type="EMBL" id="EUA90908.1"/>
    </source>
</evidence>
<dbReference type="EMBL" id="JAOL01000097">
    <property type="protein sequence ID" value="EUA90908.1"/>
    <property type="molecule type" value="Genomic_DNA"/>
</dbReference>
<keyword evidence="1" id="KW-0808">Transferase</keyword>
<comment type="caution">
    <text evidence="1">The sequence shown here is derived from an EMBL/GenBank/DDBJ whole genome shotgun (WGS) entry which is preliminary data.</text>
</comment>
<accession>A0ABP3AI65</accession>
<evidence type="ECO:0000313" key="2">
    <source>
        <dbReference type="Proteomes" id="UP000020681"/>
    </source>
</evidence>
<sequence>MEYGYEGDRDTAQTVQIMAVKAGFSGPHSDRRRGGGR</sequence>
<proteinExistence type="predicted"/>
<gene>
    <name evidence="1" type="ORF">I551_2498</name>
</gene>
<organism evidence="1 2">
    <name type="scientific">Mycobacterium ulcerans str. Harvey</name>
    <dbReference type="NCBI Taxonomy" id="1299332"/>
    <lineage>
        <taxon>Bacteria</taxon>
        <taxon>Bacillati</taxon>
        <taxon>Actinomycetota</taxon>
        <taxon>Actinomycetes</taxon>
        <taxon>Mycobacteriales</taxon>
        <taxon>Mycobacteriaceae</taxon>
        <taxon>Mycobacterium</taxon>
        <taxon>Mycobacterium ulcerans group</taxon>
    </lineage>
</organism>
<dbReference type="Proteomes" id="UP000020681">
    <property type="component" value="Unassembled WGS sequence"/>
</dbReference>
<protein>
    <submittedName>
        <fullName evidence="1">Acyltransferase 3 domain protein</fullName>
    </submittedName>
</protein>
<keyword evidence="2" id="KW-1185">Reference proteome</keyword>
<dbReference type="GO" id="GO:0016746">
    <property type="term" value="F:acyltransferase activity"/>
    <property type="evidence" value="ECO:0007669"/>
    <property type="project" value="UniProtKB-KW"/>
</dbReference>
<keyword evidence="1" id="KW-0012">Acyltransferase</keyword>